<protein>
    <submittedName>
        <fullName evidence="1">Uncharacterized protein</fullName>
    </submittedName>
</protein>
<reference evidence="1" key="1">
    <citation type="journal article" date="2020" name="Nature">
        <title>Giant virus diversity and host interactions through global metagenomics.</title>
        <authorList>
            <person name="Schulz F."/>
            <person name="Roux S."/>
            <person name="Paez-Espino D."/>
            <person name="Jungbluth S."/>
            <person name="Walsh D.A."/>
            <person name="Denef V.J."/>
            <person name="McMahon K.D."/>
            <person name="Konstantinidis K.T."/>
            <person name="Eloe-Fadrosh E.A."/>
            <person name="Kyrpides N.C."/>
            <person name="Woyke T."/>
        </authorList>
    </citation>
    <scope>NUCLEOTIDE SEQUENCE</scope>
    <source>
        <strain evidence="1">GVMAG-S-1091796-13</strain>
    </source>
</reference>
<proteinExistence type="predicted"/>
<name>A0A6C0AL74_9ZZZZ</name>
<evidence type="ECO:0000313" key="1">
    <source>
        <dbReference type="EMBL" id="QHS80549.1"/>
    </source>
</evidence>
<sequence length="154" mass="18337">MNNDIKIPSISSLHHEKSIKETSKIDIYNIVLNKCIEKIIFTNKNTDKTFIIFEIPKILIGYPNYDMKNCILFIINRLSERGYLIEFIEPFYLYIDWGSKPQQQKLKDKNSFSVQKKNLLNKYPDLSKYPDSKIEFVYSESVTSKHNKKNKKRY</sequence>
<dbReference type="Pfam" id="PF19063">
    <property type="entry name" value="DUF5759"/>
    <property type="match status" value="1"/>
</dbReference>
<organism evidence="1">
    <name type="scientific">viral metagenome</name>
    <dbReference type="NCBI Taxonomy" id="1070528"/>
    <lineage>
        <taxon>unclassified sequences</taxon>
        <taxon>metagenomes</taxon>
        <taxon>organismal metagenomes</taxon>
    </lineage>
</organism>
<dbReference type="InterPro" id="IPR043977">
    <property type="entry name" value="DUF5759"/>
</dbReference>
<dbReference type="EMBL" id="MN740714">
    <property type="protein sequence ID" value="QHS80549.1"/>
    <property type="molecule type" value="Genomic_DNA"/>
</dbReference>
<accession>A0A6C0AL74</accession>
<dbReference type="AlphaFoldDB" id="A0A6C0AL74"/>